<dbReference type="GO" id="GO:0043683">
    <property type="term" value="P:type IV pilus assembly"/>
    <property type="evidence" value="ECO:0007669"/>
    <property type="project" value="TreeGrafter"/>
</dbReference>
<dbReference type="Proteomes" id="UP000463939">
    <property type="component" value="Chromosome"/>
</dbReference>
<organism evidence="3 4">
    <name type="scientific">Sulfuriferula nivalis</name>
    <dbReference type="NCBI Taxonomy" id="2675298"/>
    <lineage>
        <taxon>Bacteria</taxon>
        <taxon>Pseudomonadati</taxon>
        <taxon>Pseudomonadota</taxon>
        <taxon>Betaproteobacteria</taxon>
        <taxon>Nitrosomonadales</taxon>
        <taxon>Sulfuricellaceae</taxon>
        <taxon>Sulfuriferula</taxon>
    </lineage>
</organism>
<protein>
    <submittedName>
        <fullName evidence="3">Pilus assembly protein PilN</fullName>
    </submittedName>
</protein>
<keyword evidence="2" id="KW-0472">Membrane</keyword>
<evidence type="ECO:0000313" key="4">
    <source>
        <dbReference type="Proteomes" id="UP000463939"/>
    </source>
</evidence>
<dbReference type="RefSeq" id="WP_162085615.1">
    <property type="nucleotide sequence ID" value="NZ_AP021881.1"/>
</dbReference>
<dbReference type="PANTHER" id="PTHR40278">
    <property type="entry name" value="DNA UTILIZATION PROTEIN HOFN"/>
    <property type="match status" value="1"/>
</dbReference>
<feature type="transmembrane region" description="Helical" evidence="2">
    <location>
        <begin position="21"/>
        <end position="43"/>
    </location>
</feature>
<evidence type="ECO:0000313" key="3">
    <source>
        <dbReference type="EMBL" id="BBP01901.1"/>
    </source>
</evidence>
<dbReference type="AlphaFoldDB" id="A0A809RSP4"/>
<dbReference type="GO" id="GO:0043107">
    <property type="term" value="P:type IV pilus-dependent motility"/>
    <property type="evidence" value="ECO:0007669"/>
    <property type="project" value="TreeGrafter"/>
</dbReference>
<dbReference type="InterPro" id="IPR007813">
    <property type="entry name" value="PilN"/>
</dbReference>
<keyword evidence="1" id="KW-0175">Coiled coil</keyword>
<dbReference type="KEGG" id="sniv:SFSGTM_26090"/>
<name>A0A809RSP4_9PROT</name>
<gene>
    <name evidence="3" type="primary">pilN</name>
    <name evidence="3" type="ORF">SFSGTM_26090</name>
</gene>
<proteinExistence type="predicted"/>
<accession>A0A809RSP4</accession>
<dbReference type="PANTHER" id="PTHR40278:SF2">
    <property type="entry name" value="TYPE IV PILUS INNER MEMBRANE COMPONENT PILN"/>
    <property type="match status" value="1"/>
</dbReference>
<keyword evidence="2" id="KW-0812">Transmembrane</keyword>
<dbReference type="Pfam" id="PF05137">
    <property type="entry name" value="PilN"/>
    <property type="match status" value="1"/>
</dbReference>
<keyword evidence="2" id="KW-1133">Transmembrane helix</keyword>
<evidence type="ECO:0000256" key="1">
    <source>
        <dbReference type="SAM" id="Coils"/>
    </source>
</evidence>
<keyword evidence="4" id="KW-1185">Reference proteome</keyword>
<reference evidence="4" key="1">
    <citation type="submission" date="2019-11" db="EMBL/GenBank/DDBJ databases">
        <title>Isolation and characterization of a novel species in the genus Sulfuriferula.</title>
        <authorList>
            <person name="Mochizuki J."/>
            <person name="Kojima H."/>
            <person name="Fukui M."/>
        </authorList>
    </citation>
    <scope>NUCLEOTIDE SEQUENCE [LARGE SCALE GENOMIC DNA]</scope>
    <source>
        <strain evidence="4">SGTM</strain>
    </source>
</reference>
<evidence type="ECO:0000256" key="2">
    <source>
        <dbReference type="SAM" id="Phobius"/>
    </source>
</evidence>
<sequence length="194" mass="21747">MIRINLLPYREMQRAARLRHFSMLLGAVASIAVVTIILVYMVLDARINNQRERNDYLKTEISKLDKDIAAIKELKEQTKALLARKQVVEELQTNRASTVHLLDELVRDLPDGVYLKSIKQTDNLVNLTGYAQSSARVSTLMRNLDASPWLDGSQLVEIKSATVQGLRANEFTLNVNLVQPDATESAKNDKGGKS</sequence>
<dbReference type="EMBL" id="AP021881">
    <property type="protein sequence ID" value="BBP01901.1"/>
    <property type="molecule type" value="Genomic_DNA"/>
</dbReference>
<dbReference type="InterPro" id="IPR052534">
    <property type="entry name" value="Extracell_DNA_Util/SecSys_Comp"/>
</dbReference>
<feature type="coiled-coil region" evidence="1">
    <location>
        <begin position="47"/>
        <end position="91"/>
    </location>
</feature>